<dbReference type="GO" id="GO:0006629">
    <property type="term" value="P:lipid metabolic process"/>
    <property type="evidence" value="ECO:0007669"/>
    <property type="project" value="InterPro"/>
</dbReference>
<dbReference type="InterPro" id="IPR051057">
    <property type="entry name" value="PI-PLC_domain"/>
</dbReference>
<name>A0A1J4KR12_9EUKA</name>
<dbReference type="InterPro" id="IPR000909">
    <property type="entry name" value="PLipase_C_PInositol-sp_X_dom"/>
</dbReference>
<keyword evidence="3" id="KW-1185">Reference proteome</keyword>
<dbReference type="CDD" id="cd08586">
    <property type="entry name" value="PI-PLCc_BcPLC_like"/>
    <property type="match status" value="1"/>
</dbReference>
<dbReference type="VEuPathDB" id="TrichDB:TRFO_16139"/>
<sequence>MCILFFLISQAFSTDLNDIKDPMVINELVTVYRYYPYSEEIPENPSSSSKYPIHIDWMANLDNSKRLSELSIPGTHETCARHGGALTECQSLSLMDQLKAGIRFIDIRCRHINDVFTIHHGKVYQQINFGGGVRDVCIEFLKENPTEFILMLVKPEHTEKDCTRSFCETMQTYINYNEDYFYLNEGNPKVEDVRGKIVLIRRFQSDINPMGNDISFVDNAIFTSTTSIVARVQDCYHVNTLFDREKKWGHVKQILEESREDKDKNTFYLNYGSGASSGCYPYSVAEYTTPKIGSYLKESLEEKVHCGVLLVDFFEKYFDDLVYYIIERNY</sequence>
<evidence type="ECO:0000259" key="1">
    <source>
        <dbReference type="SMART" id="SM00148"/>
    </source>
</evidence>
<dbReference type="Pfam" id="PF00388">
    <property type="entry name" value="PI-PLC-X"/>
    <property type="match status" value="1"/>
</dbReference>
<reference evidence="2" key="1">
    <citation type="submission" date="2016-10" db="EMBL/GenBank/DDBJ databases">
        <authorList>
            <person name="Benchimol M."/>
            <person name="Almeida L.G."/>
            <person name="Vasconcelos A.T."/>
            <person name="Perreira-Neves A."/>
            <person name="Rosa I.A."/>
            <person name="Tasca T."/>
            <person name="Bogo M.R."/>
            <person name="de Souza W."/>
        </authorList>
    </citation>
    <scope>NUCLEOTIDE SEQUENCE [LARGE SCALE GENOMIC DNA]</scope>
    <source>
        <strain evidence="2">K</strain>
    </source>
</reference>
<evidence type="ECO:0000313" key="3">
    <source>
        <dbReference type="Proteomes" id="UP000179807"/>
    </source>
</evidence>
<dbReference type="RefSeq" id="XP_068366831.1">
    <property type="nucleotide sequence ID" value="XM_068498803.1"/>
</dbReference>
<comment type="caution">
    <text evidence="2">The sequence shown here is derived from an EMBL/GenBank/DDBJ whole genome shotgun (WGS) entry which is preliminary data.</text>
</comment>
<dbReference type="Gene3D" id="3.20.20.190">
    <property type="entry name" value="Phosphatidylinositol (PI) phosphodiesterase"/>
    <property type="match status" value="1"/>
</dbReference>
<dbReference type="AlphaFoldDB" id="A0A1J4KR12"/>
<protein>
    <submittedName>
        <fullName evidence="2">1-phosphatidylinositol phosphodiesterase</fullName>
    </submittedName>
</protein>
<accession>A0A1J4KR12</accession>
<dbReference type="Proteomes" id="UP000179807">
    <property type="component" value="Unassembled WGS sequence"/>
</dbReference>
<proteinExistence type="predicted"/>
<dbReference type="PANTHER" id="PTHR13593:SF113">
    <property type="entry name" value="SI:DKEY-266F7.9"/>
    <property type="match status" value="1"/>
</dbReference>
<organism evidence="2 3">
    <name type="scientific">Tritrichomonas foetus</name>
    <dbReference type="NCBI Taxonomy" id="1144522"/>
    <lineage>
        <taxon>Eukaryota</taxon>
        <taxon>Metamonada</taxon>
        <taxon>Parabasalia</taxon>
        <taxon>Tritrichomonadida</taxon>
        <taxon>Tritrichomonadidae</taxon>
        <taxon>Tritrichomonas</taxon>
    </lineage>
</organism>
<dbReference type="SMART" id="SM00148">
    <property type="entry name" value="PLCXc"/>
    <property type="match status" value="1"/>
</dbReference>
<dbReference type="OrthoDB" id="1046782at2759"/>
<dbReference type="EMBL" id="MLAK01000493">
    <property type="protein sequence ID" value="OHT13695.1"/>
    <property type="molecule type" value="Genomic_DNA"/>
</dbReference>
<gene>
    <name evidence="2" type="ORF">TRFO_16139</name>
</gene>
<feature type="domain" description="Phosphatidylinositol-specific phospholipase C X" evidence="1">
    <location>
        <begin position="61"/>
        <end position="202"/>
    </location>
</feature>
<dbReference type="GeneID" id="94833507"/>
<dbReference type="PROSITE" id="PS50007">
    <property type="entry name" value="PIPLC_X_DOMAIN"/>
    <property type="match status" value="1"/>
</dbReference>
<dbReference type="GO" id="GO:0008081">
    <property type="term" value="F:phosphoric diester hydrolase activity"/>
    <property type="evidence" value="ECO:0007669"/>
    <property type="project" value="InterPro"/>
</dbReference>
<dbReference type="SUPFAM" id="SSF51695">
    <property type="entry name" value="PLC-like phosphodiesterases"/>
    <property type="match status" value="1"/>
</dbReference>
<evidence type="ECO:0000313" key="2">
    <source>
        <dbReference type="EMBL" id="OHT13695.1"/>
    </source>
</evidence>
<dbReference type="InterPro" id="IPR017946">
    <property type="entry name" value="PLC-like_Pdiesterase_TIM-brl"/>
</dbReference>
<dbReference type="PANTHER" id="PTHR13593">
    <property type="match status" value="1"/>
</dbReference>